<evidence type="ECO:0000313" key="2">
    <source>
        <dbReference type="EMBL" id="KAF4206973.1"/>
    </source>
</evidence>
<comment type="caution">
    <text evidence="2">The sequence shown here is derived from an EMBL/GenBank/DDBJ whole genome shotgun (WGS) entry which is preliminary data.</text>
</comment>
<dbReference type="EMBL" id="JAAAPU010000023">
    <property type="protein sequence ID" value="KAF4206973.1"/>
    <property type="molecule type" value="Genomic_DNA"/>
</dbReference>
<reference evidence="2" key="3">
    <citation type="submission" date="2020-04" db="EMBL/GenBank/DDBJ databases">
        <authorList>
            <person name="Santos R.A.C."/>
            <person name="Steenwyk J.L."/>
            <person name="Rivero-Menendez O."/>
            <person name="Mead M.E."/>
            <person name="Silva L.P."/>
            <person name="Bastos R.W."/>
            <person name="Alastruey-Izquierdo A."/>
            <person name="Goldman G.H."/>
            <person name="Rokas A."/>
        </authorList>
    </citation>
    <scope>NUCLEOTIDE SEQUENCE</scope>
    <source>
        <strain evidence="2">CNM-CM8927</strain>
    </source>
</reference>
<evidence type="ECO:0000313" key="4">
    <source>
        <dbReference type="Proteomes" id="UP000649114"/>
    </source>
</evidence>
<reference evidence="1 3" key="2">
    <citation type="submission" date="2020-01" db="EMBL/GenBank/DDBJ databases">
        <title>Draft genome sequence of Aspergillus lentulus IFM 60648.</title>
        <authorList>
            <person name="Takahashi H."/>
            <person name="Yaguchi T."/>
        </authorList>
    </citation>
    <scope>NUCLEOTIDE SEQUENCE [LARGE SCALE GENOMIC DNA]</scope>
    <source>
        <strain evidence="1 3">IFM 60648</strain>
    </source>
</reference>
<accession>A0AAN5YWF5</accession>
<dbReference type="Proteomes" id="UP000465220">
    <property type="component" value="Unassembled WGS sequence"/>
</dbReference>
<dbReference type="Proteomes" id="UP000649114">
    <property type="component" value="Unassembled WGS sequence"/>
</dbReference>
<proteinExistence type="predicted"/>
<dbReference type="EMBL" id="BLKI01000024">
    <property type="protein sequence ID" value="GFF77226.1"/>
    <property type="molecule type" value="Genomic_DNA"/>
</dbReference>
<name>A0AAN5YWF5_ASPLE</name>
<evidence type="ECO:0000313" key="3">
    <source>
        <dbReference type="Proteomes" id="UP000465220"/>
    </source>
</evidence>
<keyword evidence="3" id="KW-1185">Reference proteome</keyword>
<organism evidence="2 4">
    <name type="scientific">Aspergillus lentulus</name>
    <dbReference type="NCBI Taxonomy" id="293939"/>
    <lineage>
        <taxon>Eukaryota</taxon>
        <taxon>Fungi</taxon>
        <taxon>Dikarya</taxon>
        <taxon>Ascomycota</taxon>
        <taxon>Pezizomycotina</taxon>
        <taxon>Eurotiomycetes</taxon>
        <taxon>Eurotiomycetidae</taxon>
        <taxon>Eurotiales</taxon>
        <taxon>Aspergillaceae</taxon>
        <taxon>Aspergillus</taxon>
        <taxon>Aspergillus subgen. Fumigati</taxon>
    </lineage>
</organism>
<gene>
    <name evidence="2" type="ORF">CNMCM8927_004068</name>
    <name evidence="1" type="ORF">IFM60648_04903</name>
</gene>
<sequence length="164" mass="18356">MEEITERLSYVKLAPQKSDAFLRAFEKVVAYASELRGDQLSDAEIDVTRRLAGPFTCGRLLILLIEPRQQHPWRQGIHTVILDCATLNALREGVHIGSNGALSLADDVSVLDLRPFVWAGLKDRLEEGQLVKLYDLVIEAISAKRPDTILRMGNVRHQSLVEGQ</sequence>
<protein>
    <submittedName>
        <fullName evidence="2">Uncharacterized protein</fullName>
    </submittedName>
</protein>
<reference evidence="2" key="1">
    <citation type="journal article" date="2020" name="bioRxiv">
        <title>Genomic and phenotypic heterogeneity of clinical isolates of the human pathogens Aspergillus fumigatus, Aspergillus lentulus and Aspergillus fumigatiaffinis.</title>
        <authorList>
            <person name="dos Santos R.A.C."/>
            <person name="Steenwyk J.L."/>
            <person name="Rivero-Menendez O."/>
            <person name="Mead M.E."/>
            <person name="Silva L.P."/>
            <person name="Bastos R.W."/>
            <person name="Alastruey-Izquierdo A."/>
            <person name="Goldman G.H."/>
            <person name="Rokas A."/>
        </authorList>
    </citation>
    <scope>NUCLEOTIDE SEQUENCE</scope>
    <source>
        <strain evidence="2">CNM-CM8927</strain>
    </source>
</reference>
<dbReference type="AlphaFoldDB" id="A0AAN5YWF5"/>
<evidence type="ECO:0000313" key="1">
    <source>
        <dbReference type="EMBL" id="GFF77226.1"/>
    </source>
</evidence>